<accession>A0ABD2QCL2</accession>
<dbReference type="InterPro" id="IPR029157">
    <property type="entry name" value="CEP44_CC"/>
</dbReference>
<proteinExistence type="predicted"/>
<organism evidence="12 13">
    <name type="scientific">Cichlidogyrus casuarinus</name>
    <dbReference type="NCBI Taxonomy" id="1844966"/>
    <lineage>
        <taxon>Eukaryota</taxon>
        <taxon>Metazoa</taxon>
        <taxon>Spiralia</taxon>
        <taxon>Lophotrochozoa</taxon>
        <taxon>Platyhelminthes</taxon>
        <taxon>Monogenea</taxon>
        <taxon>Monopisthocotylea</taxon>
        <taxon>Dactylogyridea</taxon>
        <taxon>Ancyrocephalidae</taxon>
        <taxon>Cichlidogyrus</taxon>
    </lineage>
</organism>
<dbReference type="PANTHER" id="PTHR31477:SF1">
    <property type="entry name" value="CENTROSOMAL PROTEIN OF 44 KDA"/>
    <property type="match status" value="1"/>
</dbReference>
<keyword evidence="13" id="KW-1185">Reference proteome</keyword>
<keyword evidence="6 9" id="KW-0175">Coiled coil</keyword>
<feature type="compositionally biased region" description="Basic and acidic residues" evidence="10">
    <location>
        <begin position="401"/>
        <end position="421"/>
    </location>
</feature>
<dbReference type="Proteomes" id="UP001626550">
    <property type="component" value="Unassembled WGS sequence"/>
</dbReference>
<evidence type="ECO:0000313" key="12">
    <source>
        <dbReference type="EMBL" id="KAL3317240.1"/>
    </source>
</evidence>
<dbReference type="PANTHER" id="PTHR31477">
    <property type="entry name" value="CENTROSOMAL PROTEIN OF 44 KDA"/>
    <property type="match status" value="1"/>
</dbReference>
<dbReference type="EMBL" id="JBJKFK010000410">
    <property type="protein sequence ID" value="KAL3317240.1"/>
    <property type="molecule type" value="Genomic_DNA"/>
</dbReference>
<dbReference type="AlphaFoldDB" id="A0ABD2QCL2"/>
<comment type="caution">
    <text evidence="12">The sequence shown here is derived from an EMBL/GenBank/DDBJ whole genome shotgun (WGS) entry which is preliminary data.</text>
</comment>
<evidence type="ECO:0000256" key="6">
    <source>
        <dbReference type="ARBA" id="ARBA00023054"/>
    </source>
</evidence>
<name>A0ABD2QCL2_9PLAT</name>
<keyword evidence="7" id="KW-0206">Cytoskeleton</keyword>
<comment type="function">
    <text evidence="8">Centriole-enriched microtubule-binding protein involved in centriole biogenesis. In collaboration with CEP295 and POC1B, is required for the centriole-to-centrosome conversion by ensuring the formation of bona fide centriole wall. Functions as a linker component that maintains centrosome cohesion. Associates with CROCC and regulates its stability and localization to the centrosome.</text>
</comment>
<dbReference type="GO" id="GO:0000922">
    <property type="term" value="C:spindle pole"/>
    <property type="evidence" value="ECO:0007669"/>
    <property type="project" value="UniProtKB-SubCell"/>
</dbReference>
<evidence type="ECO:0000256" key="10">
    <source>
        <dbReference type="SAM" id="MobiDB-lite"/>
    </source>
</evidence>
<protein>
    <recommendedName>
        <fullName evidence="4">Centrosomal protein of 44 kDa</fullName>
    </recommendedName>
</protein>
<dbReference type="GO" id="GO:0005814">
    <property type="term" value="C:centriole"/>
    <property type="evidence" value="ECO:0007669"/>
    <property type="project" value="UniProtKB-SubCell"/>
</dbReference>
<comment type="subcellular location">
    <subcellularLocation>
        <location evidence="1">Cytoplasm</location>
        <location evidence="1">Cytoskeleton</location>
        <location evidence="1">Microtubule organizing center</location>
        <location evidence="1">Centrosome</location>
        <location evidence="1">Centriole</location>
    </subcellularLocation>
    <subcellularLocation>
        <location evidence="3">Cytoplasm</location>
        <location evidence="3">Cytoskeleton</location>
        <location evidence="3">Spindle pole</location>
    </subcellularLocation>
    <subcellularLocation>
        <location evidence="2">Midbody</location>
    </subcellularLocation>
</comment>
<evidence type="ECO:0000256" key="9">
    <source>
        <dbReference type="SAM" id="Coils"/>
    </source>
</evidence>
<evidence type="ECO:0000256" key="4">
    <source>
        <dbReference type="ARBA" id="ARBA00014053"/>
    </source>
</evidence>
<feature type="coiled-coil region" evidence="9">
    <location>
        <begin position="313"/>
        <end position="350"/>
    </location>
</feature>
<dbReference type="Pfam" id="PF15007">
    <property type="entry name" value="CEP44"/>
    <property type="match status" value="1"/>
</dbReference>
<dbReference type="InterPro" id="IPR033603">
    <property type="entry name" value="CEP44"/>
</dbReference>
<evidence type="ECO:0000259" key="11">
    <source>
        <dbReference type="Pfam" id="PF15007"/>
    </source>
</evidence>
<gene>
    <name evidence="12" type="primary">CEP44</name>
    <name evidence="12" type="ORF">Ciccas_004105</name>
</gene>
<dbReference type="GO" id="GO:0030496">
    <property type="term" value="C:midbody"/>
    <property type="evidence" value="ECO:0007669"/>
    <property type="project" value="UniProtKB-SubCell"/>
</dbReference>
<feature type="compositionally biased region" description="Low complexity" evidence="10">
    <location>
        <begin position="391"/>
        <end position="400"/>
    </location>
</feature>
<evidence type="ECO:0000256" key="3">
    <source>
        <dbReference type="ARBA" id="ARBA00004647"/>
    </source>
</evidence>
<evidence type="ECO:0000256" key="7">
    <source>
        <dbReference type="ARBA" id="ARBA00023212"/>
    </source>
</evidence>
<feature type="domain" description="Centrosomal CEP44" evidence="11">
    <location>
        <begin position="8"/>
        <end position="116"/>
    </location>
</feature>
<feature type="region of interest" description="Disordered" evidence="10">
    <location>
        <begin position="377"/>
        <end position="421"/>
    </location>
</feature>
<sequence>MLSAGLINSVECLRRVLRQLRVKRSFDYDGMLAGKAESMVELLRYLLCELDLEIATRLINLGYTFTGLTTARFVDTWYKLMREVLDMRPGLTQIQFNRSAFAERKIQLVAEFASYLVNWPRTDTQIRRKRFATNRMGESVSSTVSTTRHETMTDSVPKTLRSREATNDSHLLQVETEEMQNTQDADLLVSDLAADLSSAESKETSEKTAQSRSNVNWLSCSQEAIPLPPRNHQAPLKSCLISNNNHDSDSLVRSFSRDDHPLVNCRSRSMFMEREKNIEEPWRQGNNNWSVDRNQDIAASTCSLRNDHYATYANRANEEKEFYRMVLEQLKTLSEKVEKIESEVRRNSRLNELPPRFRPQDLAHSYFSMRRYEPYNSWSNKNNHTDRSIGSTYSSKYSRSTRQETKSPVREKNSFEESNQEKSCKLQYDTYAIRNTTGQVSSTYKDQVDRITLMLKESEAALGSSRSKEEKCNESFCKEASFIHTNSVDDDKHIVSPEIAASPREEVVDVNNNNLEPVMSENVLSPKQKAKIITQSSIRREPVQKKSVPLTKPTVRETSSASRNVKISYNKCAILRGQMARPIQQKNASTA</sequence>
<evidence type="ECO:0000256" key="1">
    <source>
        <dbReference type="ARBA" id="ARBA00004114"/>
    </source>
</evidence>
<evidence type="ECO:0000256" key="5">
    <source>
        <dbReference type="ARBA" id="ARBA00022490"/>
    </source>
</evidence>
<reference evidence="12 13" key="1">
    <citation type="submission" date="2024-11" db="EMBL/GenBank/DDBJ databases">
        <title>Adaptive evolution of stress response genes in parasites aligns with host niche diversity.</title>
        <authorList>
            <person name="Hahn C."/>
            <person name="Resl P."/>
        </authorList>
    </citation>
    <scope>NUCLEOTIDE SEQUENCE [LARGE SCALE GENOMIC DNA]</scope>
    <source>
        <strain evidence="12">EGGRZ-B1_66</strain>
        <tissue evidence="12">Body</tissue>
    </source>
</reference>
<keyword evidence="5" id="KW-0963">Cytoplasm</keyword>
<evidence type="ECO:0000313" key="13">
    <source>
        <dbReference type="Proteomes" id="UP001626550"/>
    </source>
</evidence>
<evidence type="ECO:0000256" key="8">
    <source>
        <dbReference type="ARBA" id="ARBA00046235"/>
    </source>
</evidence>
<evidence type="ECO:0000256" key="2">
    <source>
        <dbReference type="ARBA" id="ARBA00004214"/>
    </source>
</evidence>